<reference evidence="2 3" key="1">
    <citation type="journal article" date="2021" name="Hortic Res">
        <title>The domestication of Cucurbita argyrosperma as revealed by the genome of its wild relative.</title>
        <authorList>
            <person name="Barrera-Redondo J."/>
            <person name="Sanchez-de la Vega G."/>
            <person name="Aguirre-Liguori J.A."/>
            <person name="Castellanos-Morales G."/>
            <person name="Gutierrez-Guerrero Y.T."/>
            <person name="Aguirre-Dugua X."/>
            <person name="Aguirre-Planter E."/>
            <person name="Tenaillon M.I."/>
            <person name="Lira-Saade R."/>
            <person name="Eguiarte L.E."/>
        </authorList>
    </citation>
    <scope>NUCLEOTIDE SEQUENCE [LARGE SCALE GENOMIC DNA]</scope>
    <source>
        <strain evidence="2">JBR-2021</strain>
    </source>
</reference>
<feature type="region of interest" description="Disordered" evidence="1">
    <location>
        <begin position="110"/>
        <end position="143"/>
    </location>
</feature>
<comment type="caution">
    <text evidence="2">The sequence shown here is derived from an EMBL/GenBank/DDBJ whole genome shotgun (WGS) entry which is preliminary data.</text>
</comment>
<dbReference type="Proteomes" id="UP000685013">
    <property type="component" value="Chromosome 11"/>
</dbReference>
<evidence type="ECO:0000256" key="1">
    <source>
        <dbReference type="SAM" id="MobiDB-lite"/>
    </source>
</evidence>
<protein>
    <submittedName>
        <fullName evidence="2">Uncharacterized protein</fullName>
    </submittedName>
</protein>
<proteinExistence type="predicted"/>
<sequence length="143" mass="15539">MSKLVESAENLLTSHSGQESLFCPFRRLVFGASVFGAQVGNLPRLQYGKAVVALLLLSICDTQVLKENRDIAKTLLLYSGGGFWGVWGYIALGKSKRKISQSLFKRCQETPRKRGLNKGPRKVSSSSAAIGSSNMSNEEALVS</sequence>
<evidence type="ECO:0000313" key="3">
    <source>
        <dbReference type="Proteomes" id="UP000685013"/>
    </source>
</evidence>
<gene>
    <name evidence="2" type="ORF">SDJN03_16075</name>
</gene>
<dbReference type="AlphaFoldDB" id="A0AAV6MTD3"/>
<keyword evidence="3" id="KW-1185">Reference proteome</keyword>
<dbReference type="EMBL" id="JAGKQH010000011">
    <property type="protein sequence ID" value="KAG6587510.1"/>
    <property type="molecule type" value="Genomic_DNA"/>
</dbReference>
<name>A0AAV6MTD3_9ROSI</name>
<feature type="compositionally biased region" description="Low complexity" evidence="1">
    <location>
        <begin position="124"/>
        <end position="137"/>
    </location>
</feature>
<organism evidence="2 3">
    <name type="scientific">Cucurbita argyrosperma subsp. sororia</name>
    <dbReference type="NCBI Taxonomy" id="37648"/>
    <lineage>
        <taxon>Eukaryota</taxon>
        <taxon>Viridiplantae</taxon>
        <taxon>Streptophyta</taxon>
        <taxon>Embryophyta</taxon>
        <taxon>Tracheophyta</taxon>
        <taxon>Spermatophyta</taxon>
        <taxon>Magnoliopsida</taxon>
        <taxon>eudicotyledons</taxon>
        <taxon>Gunneridae</taxon>
        <taxon>Pentapetalae</taxon>
        <taxon>rosids</taxon>
        <taxon>fabids</taxon>
        <taxon>Cucurbitales</taxon>
        <taxon>Cucurbitaceae</taxon>
        <taxon>Cucurbiteae</taxon>
        <taxon>Cucurbita</taxon>
    </lineage>
</organism>
<feature type="non-terminal residue" evidence="2">
    <location>
        <position position="1"/>
    </location>
</feature>
<evidence type="ECO:0000313" key="2">
    <source>
        <dbReference type="EMBL" id="KAG6587510.1"/>
    </source>
</evidence>
<accession>A0AAV6MTD3</accession>